<keyword evidence="5 6" id="KW-0472">Membrane</keyword>
<gene>
    <name evidence="9" type="ORF">E0H75_30755</name>
</gene>
<keyword evidence="3 6" id="KW-0812">Transmembrane</keyword>
<dbReference type="Pfam" id="PF00892">
    <property type="entry name" value="EamA"/>
    <property type="match status" value="1"/>
</dbReference>
<dbReference type="SUPFAM" id="SSF103481">
    <property type="entry name" value="Multidrug resistance efflux transporter EmrE"/>
    <property type="match status" value="1"/>
</dbReference>
<dbReference type="AlphaFoldDB" id="A0A4R0JJL4"/>
<organism evidence="9 10">
    <name type="scientific">Kribbella capetownensis</name>
    <dbReference type="NCBI Taxonomy" id="1572659"/>
    <lineage>
        <taxon>Bacteria</taxon>
        <taxon>Bacillati</taxon>
        <taxon>Actinomycetota</taxon>
        <taxon>Actinomycetes</taxon>
        <taxon>Propionibacteriales</taxon>
        <taxon>Kribbellaceae</taxon>
        <taxon>Kribbella</taxon>
    </lineage>
</organism>
<evidence type="ECO:0000256" key="2">
    <source>
        <dbReference type="ARBA" id="ARBA00007362"/>
    </source>
</evidence>
<evidence type="ECO:0000313" key="9">
    <source>
        <dbReference type="EMBL" id="TCC44908.1"/>
    </source>
</evidence>
<evidence type="ECO:0000256" key="3">
    <source>
        <dbReference type="ARBA" id="ARBA00022692"/>
    </source>
</evidence>
<evidence type="ECO:0000259" key="7">
    <source>
        <dbReference type="Pfam" id="PF00892"/>
    </source>
</evidence>
<dbReference type="InterPro" id="IPR005149">
    <property type="entry name" value="Tscrpt_reg_PadR_N"/>
</dbReference>
<feature type="domain" description="Transcription regulator PadR N-terminal" evidence="8">
    <location>
        <begin position="314"/>
        <end position="387"/>
    </location>
</feature>
<name>A0A4R0JJL4_9ACTN</name>
<sequence>MAHRRWNGLLGVWVTLTLGVPFLLISVAGSGLPAAVVTCLRFGLAFSTLVTVSTARTGLARAVRGAGVLIREKPVEVIGVGVCSAALPSVLITVGEHHVQTGLSSLLLSTTPLWIAVGSHILLPSERLRWHQAACLVPALCGTALLAGNAGRAGGAMPWALLPLFAAVSYAVGNLLVRSRLRTAEALTLTCVQMGVATIVSAPFAAARVGSVRWEAGPWAAVAVLGVVCSGLGWFANTLLLQRVSAVRASLVSFAAPVVAVLLGAIVLRERLSHLQLEAAGVVLVSVAAFVVLTRSTARPSQSLEVRAMLELAILGFLAEQSLHAYELRRRLAVLLGHVRPVSDGALYPALKRLQQKQLVVRRPEPGAGGPTRQVLELTGAGRAELQHRLTEPSELDITDRNKYFVVLAFLHLVPSRQAQAEILRRRLDFLQDPQRGFFVDNDRVLRRDELSSPFRAGIQQIARATSSAEQKWLASTLDAMRTAT</sequence>
<evidence type="ECO:0000256" key="6">
    <source>
        <dbReference type="SAM" id="Phobius"/>
    </source>
</evidence>
<dbReference type="InterPro" id="IPR036390">
    <property type="entry name" value="WH_DNA-bd_sf"/>
</dbReference>
<accession>A0A4R0JJL4</accession>
<feature type="transmembrane region" description="Helical" evidence="6">
    <location>
        <begin position="186"/>
        <end position="207"/>
    </location>
</feature>
<dbReference type="InterPro" id="IPR000620">
    <property type="entry name" value="EamA_dom"/>
</dbReference>
<dbReference type="InterPro" id="IPR050638">
    <property type="entry name" value="AA-Vitamin_Transporters"/>
</dbReference>
<feature type="transmembrane region" description="Helical" evidence="6">
    <location>
        <begin position="249"/>
        <end position="268"/>
    </location>
</feature>
<comment type="subcellular location">
    <subcellularLocation>
        <location evidence="1">Membrane</location>
        <topology evidence="1">Multi-pass membrane protein</topology>
    </subcellularLocation>
</comment>
<evidence type="ECO:0000256" key="5">
    <source>
        <dbReference type="ARBA" id="ARBA00023136"/>
    </source>
</evidence>
<dbReference type="Gene3D" id="1.10.10.10">
    <property type="entry name" value="Winged helix-like DNA-binding domain superfamily/Winged helix DNA-binding domain"/>
    <property type="match status" value="1"/>
</dbReference>
<feature type="transmembrane region" description="Helical" evidence="6">
    <location>
        <begin position="75"/>
        <end position="94"/>
    </location>
</feature>
<dbReference type="GO" id="GO:0016020">
    <property type="term" value="C:membrane"/>
    <property type="evidence" value="ECO:0007669"/>
    <property type="project" value="UniProtKB-SubCell"/>
</dbReference>
<feature type="transmembrane region" description="Helical" evidence="6">
    <location>
        <begin position="34"/>
        <end position="55"/>
    </location>
</feature>
<dbReference type="SUPFAM" id="SSF46785">
    <property type="entry name" value="Winged helix' DNA-binding domain"/>
    <property type="match status" value="1"/>
</dbReference>
<dbReference type="InterPro" id="IPR037185">
    <property type="entry name" value="EmrE-like"/>
</dbReference>
<protein>
    <submittedName>
        <fullName evidence="9">Uncharacterized protein</fullName>
    </submittedName>
</protein>
<evidence type="ECO:0000313" key="10">
    <source>
        <dbReference type="Proteomes" id="UP000293342"/>
    </source>
</evidence>
<dbReference type="InterPro" id="IPR036388">
    <property type="entry name" value="WH-like_DNA-bd_sf"/>
</dbReference>
<comment type="caution">
    <text evidence="9">The sequence shown here is derived from an EMBL/GenBank/DDBJ whole genome shotgun (WGS) entry which is preliminary data.</text>
</comment>
<comment type="similarity">
    <text evidence="2">Belongs to the EamA transporter family.</text>
</comment>
<dbReference type="EMBL" id="SJKD01000008">
    <property type="protein sequence ID" value="TCC44908.1"/>
    <property type="molecule type" value="Genomic_DNA"/>
</dbReference>
<evidence type="ECO:0000259" key="8">
    <source>
        <dbReference type="Pfam" id="PF03551"/>
    </source>
</evidence>
<feature type="transmembrane region" description="Helical" evidence="6">
    <location>
        <begin position="156"/>
        <end position="177"/>
    </location>
</feature>
<dbReference type="PANTHER" id="PTHR32322:SF2">
    <property type="entry name" value="EAMA DOMAIN-CONTAINING PROTEIN"/>
    <property type="match status" value="1"/>
</dbReference>
<feature type="domain" description="EamA" evidence="7">
    <location>
        <begin position="158"/>
        <end position="289"/>
    </location>
</feature>
<keyword evidence="10" id="KW-1185">Reference proteome</keyword>
<proteinExistence type="inferred from homology"/>
<feature type="transmembrane region" description="Helical" evidence="6">
    <location>
        <begin position="7"/>
        <end position="28"/>
    </location>
</feature>
<evidence type="ECO:0000256" key="1">
    <source>
        <dbReference type="ARBA" id="ARBA00004141"/>
    </source>
</evidence>
<dbReference type="OrthoDB" id="2374094at2"/>
<feature type="transmembrane region" description="Helical" evidence="6">
    <location>
        <begin position="219"/>
        <end position="237"/>
    </location>
</feature>
<evidence type="ECO:0000256" key="4">
    <source>
        <dbReference type="ARBA" id="ARBA00022989"/>
    </source>
</evidence>
<dbReference type="PANTHER" id="PTHR32322">
    <property type="entry name" value="INNER MEMBRANE TRANSPORTER"/>
    <property type="match status" value="1"/>
</dbReference>
<feature type="transmembrane region" description="Helical" evidence="6">
    <location>
        <begin position="274"/>
        <end position="293"/>
    </location>
</feature>
<dbReference type="RefSeq" id="WP_131517213.1">
    <property type="nucleotide sequence ID" value="NZ_SJKD01000008.1"/>
</dbReference>
<dbReference type="Proteomes" id="UP000293342">
    <property type="component" value="Unassembled WGS sequence"/>
</dbReference>
<reference evidence="9 10" key="1">
    <citation type="submission" date="2019-02" db="EMBL/GenBank/DDBJ databases">
        <title>Kribbella capetownensis sp. nov. and Kribbella speibonae sp. nov., isolated from soil.</title>
        <authorList>
            <person name="Curtis S.M."/>
            <person name="Norton I."/>
            <person name="Everest G.J."/>
            <person name="Meyers P.R."/>
        </authorList>
    </citation>
    <scope>NUCLEOTIDE SEQUENCE [LARGE SCALE GENOMIC DNA]</scope>
    <source>
        <strain evidence="9 10">YM53</strain>
    </source>
</reference>
<dbReference type="Pfam" id="PF03551">
    <property type="entry name" value="PadR"/>
    <property type="match status" value="1"/>
</dbReference>
<keyword evidence="4 6" id="KW-1133">Transmembrane helix</keyword>